<proteinExistence type="predicted"/>
<dbReference type="GO" id="GO:0005886">
    <property type="term" value="C:plasma membrane"/>
    <property type="evidence" value="ECO:0007669"/>
    <property type="project" value="TreeGrafter"/>
</dbReference>
<keyword evidence="2" id="KW-1015">Disulfide bond</keyword>
<gene>
    <name evidence="6" type="ORF">AFUS01_LOCUS39767</name>
</gene>
<comment type="caution">
    <text evidence="6">The sequence shown here is derived from an EMBL/GenBank/DDBJ whole genome shotgun (WGS) entry which is preliminary data.</text>
</comment>
<feature type="signal peptide" evidence="4">
    <location>
        <begin position="1"/>
        <end position="26"/>
    </location>
</feature>
<dbReference type="AlphaFoldDB" id="A0A8J2LDP7"/>
<dbReference type="GO" id="GO:0043025">
    <property type="term" value="C:neuronal cell body"/>
    <property type="evidence" value="ECO:0007669"/>
    <property type="project" value="TreeGrafter"/>
</dbReference>
<dbReference type="PANTHER" id="PTHR45080">
    <property type="entry name" value="CONTACTIN 5"/>
    <property type="match status" value="1"/>
</dbReference>
<dbReference type="PANTHER" id="PTHR45080:SF8">
    <property type="entry name" value="IG-LIKE DOMAIN-CONTAINING PROTEIN"/>
    <property type="match status" value="1"/>
</dbReference>
<dbReference type="InterPro" id="IPR050958">
    <property type="entry name" value="Cell_Adh-Cytoskel_Orgn"/>
</dbReference>
<protein>
    <recommendedName>
        <fullName evidence="5">Ig-like domain-containing protein</fullName>
    </recommendedName>
</protein>
<evidence type="ECO:0000256" key="1">
    <source>
        <dbReference type="ARBA" id="ARBA00022729"/>
    </source>
</evidence>
<evidence type="ECO:0000313" key="7">
    <source>
        <dbReference type="Proteomes" id="UP000708208"/>
    </source>
</evidence>
<feature type="domain" description="Ig-like" evidence="5">
    <location>
        <begin position="60"/>
        <end position="145"/>
    </location>
</feature>
<dbReference type="GO" id="GO:0007156">
    <property type="term" value="P:homophilic cell adhesion via plasma membrane adhesion molecules"/>
    <property type="evidence" value="ECO:0007669"/>
    <property type="project" value="TreeGrafter"/>
</dbReference>
<dbReference type="Proteomes" id="UP000708208">
    <property type="component" value="Unassembled WGS sequence"/>
</dbReference>
<evidence type="ECO:0000256" key="3">
    <source>
        <dbReference type="ARBA" id="ARBA00023319"/>
    </source>
</evidence>
<sequence length="162" mass="19244">MKLLQFTSVYLLLLFSLYFFLGPGESAVVRGKFDRFGKNSKKNSLGHYRTHDSFHYYENPNGANITKASHFETEYELGRKIVFFCTAIGNPRPHITWFKNGIELYAHSWLQVHEWIESENRIKSKMEIDPATQMDRGEYECLADNKWAIDRRRFRTDYLEME</sequence>
<reference evidence="6" key="1">
    <citation type="submission" date="2021-06" db="EMBL/GenBank/DDBJ databases">
        <authorList>
            <person name="Hodson N. C."/>
            <person name="Mongue J. A."/>
            <person name="Jaron S. K."/>
        </authorList>
    </citation>
    <scope>NUCLEOTIDE SEQUENCE</scope>
</reference>
<dbReference type="CDD" id="cd00096">
    <property type="entry name" value="Ig"/>
    <property type="match status" value="1"/>
</dbReference>
<dbReference type="EMBL" id="CAJVCH010553541">
    <property type="protein sequence ID" value="CAG7829931.1"/>
    <property type="molecule type" value="Genomic_DNA"/>
</dbReference>
<dbReference type="GO" id="GO:0050808">
    <property type="term" value="P:synapse organization"/>
    <property type="evidence" value="ECO:0007669"/>
    <property type="project" value="TreeGrafter"/>
</dbReference>
<accession>A0A8J2LDP7</accession>
<feature type="chain" id="PRO_5035214291" description="Ig-like domain-containing protein" evidence="4">
    <location>
        <begin position="27"/>
        <end position="162"/>
    </location>
</feature>
<keyword evidence="1 4" id="KW-0732">Signal</keyword>
<dbReference type="InterPro" id="IPR003598">
    <property type="entry name" value="Ig_sub2"/>
</dbReference>
<evidence type="ECO:0000259" key="5">
    <source>
        <dbReference type="PROSITE" id="PS50835"/>
    </source>
</evidence>
<dbReference type="InterPro" id="IPR007110">
    <property type="entry name" value="Ig-like_dom"/>
</dbReference>
<dbReference type="OrthoDB" id="6127080at2759"/>
<name>A0A8J2LDP7_9HEXA</name>
<evidence type="ECO:0000313" key="6">
    <source>
        <dbReference type="EMBL" id="CAG7829931.1"/>
    </source>
</evidence>
<keyword evidence="7" id="KW-1185">Reference proteome</keyword>
<evidence type="ECO:0000256" key="4">
    <source>
        <dbReference type="SAM" id="SignalP"/>
    </source>
</evidence>
<dbReference type="GO" id="GO:0030424">
    <property type="term" value="C:axon"/>
    <property type="evidence" value="ECO:0007669"/>
    <property type="project" value="TreeGrafter"/>
</dbReference>
<dbReference type="GO" id="GO:0008046">
    <property type="term" value="F:axon guidance receptor activity"/>
    <property type="evidence" value="ECO:0007669"/>
    <property type="project" value="TreeGrafter"/>
</dbReference>
<dbReference type="PROSITE" id="PS50835">
    <property type="entry name" value="IG_LIKE"/>
    <property type="match status" value="1"/>
</dbReference>
<keyword evidence="3" id="KW-0393">Immunoglobulin domain</keyword>
<organism evidence="6 7">
    <name type="scientific">Allacma fusca</name>
    <dbReference type="NCBI Taxonomy" id="39272"/>
    <lineage>
        <taxon>Eukaryota</taxon>
        <taxon>Metazoa</taxon>
        <taxon>Ecdysozoa</taxon>
        <taxon>Arthropoda</taxon>
        <taxon>Hexapoda</taxon>
        <taxon>Collembola</taxon>
        <taxon>Symphypleona</taxon>
        <taxon>Sminthuridae</taxon>
        <taxon>Allacma</taxon>
    </lineage>
</organism>
<dbReference type="SMART" id="SM00408">
    <property type="entry name" value="IGc2"/>
    <property type="match status" value="1"/>
</dbReference>
<dbReference type="Pfam" id="PF13927">
    <property type="entry name" value="Ig_3"/>
    <property type="match status" value="1"/>
</dbReference>
<evidence type="ECO:0000256" key="2">
    <source>
        <dbReference type="ARBA" id="ARBA00023157"/>
    </source>
</evidence>